<dbReference type="InterPro" id="IPR015815">
    <property type="entry name" value="HIBADH-related"/>
</dbReference>
<dbReference type="Pfam" id="PF03446">
    <property type="entry name" value="NAD_binding_2"/>
    <property type="match status" value="1"/>
</dbReference>
<evidence type="ECO:0000259" key="4">
    <source>
        <dbReference type="Pfam" id="PF03446"/>
    </source>
</evidence>
<dbReference type="InterPro" id="IPR008927">
    <property type="entry name" value="6-PGluconate_DH-like_C_sf"/>
</dbReference>
<evidence type="ECO:0000313" key="5">
    <source>
        <dbReference type="EMBL" id="KIR50309.1"/>
    </source>
</evidence>
<evidence type="ECO:0000256" key="3">
    <source>
        <dbReference type="PIRSR" id="PIRSR000103-1"/>
    </source>
</evidence>
<evidence type="ECO:0000256" key="2">
    <source>
        <dbReference type="ARBA" id="ARBA00023002"/>
    </source>
</evidence>
<reference evidence="5" key="1">
    <citation type="submission" date="2015-01" db="EMBL/GenBank/DDBJ databases">
        <title>The Genome Sequence of Cryptococcus gattii CA1280.</title>
        <authorList>
            <consortium name="The Broad Institute Genomics Platform"/>
            <person name="Cuomo C."/>
            <person name="Litvintseva A."/>
            <person name="Chen Y."/>
            <person name="Heitman J."/>
            <person name="Sun S."/>
            <person name="Springer D."/>
            <person name="Dromer F."/>
            <person name="Young S."/>
            <person name="Zeng Q."/>
            <person name="Gargeya S."/>
            <person name="Abouelleil A."/>
            <person name="Alvarado L."/>
            <person name="Chapman S.B."/>
            <person name="Gainer-Dewar J."/>
            <person name="Goldberg J."/>
            <person name="Griggs A."/>
            <person name="Gujja S."/>
            <person name="Hansen M."/>
            <person name="Howarth C."/>
            <person name="Imamovic A."/>
            <person name="Larimer J."/>
            <person name="Murphy C."/>
            <person name="Naylor J."/>
            <person name="Pearson M."/>
            <person name="Priest M."/>
            <person name="Roberts A."/>
            <person name="Saif S."/>
            <person name="Shea T."/>
            <person name="Sykes S."/>
            <person name="Wortman J."/>
            <person name="Nusbaum C."/>
            <person name="Birren B."/>
        </authorList>
    </citation>
    <scope>NUCLEOTIDE SEQUENCE [LARGE SCALE GENOMIC DNA]</scope>
    <source>
        <strain evidence="5">CA1280</strain>
    </source>
</reference>
<feature type="domain" description="6-phosphogluconate dehydrogenase NADP-binding" evidence="4">
    <location>
        <begin position="5"/>
        <end position="157"/>
    </location>
</feature>
<dbReference type="EMBL" id="KN847973">
    <property type="protein sequence ID" value="KIR50309.1"/>
    <property type="molecule type" value="Genomic_DNA"/>
</dbReference>
<dbReference type="InterPro" id="IPR013328">
    <property type="entry name" value="6PGD_dom2"/>
</dbReference>
<dbReference type="SUPFAM" id="SSF51735">
    <property type="entry name" value="NAD(P)-binding Rossmann-fold domains"/>
    <property type="match status" value="1"/>
</dbReference>
<keyword evidence="2" id="KW-0560">Oxidoreductase</keyword>
<name>A0A0D0VUZ4_CRYGA</name>
<dbReference type="Gene3D" id="1.10.1040.10">
    <property type="entry name" value="N-(1-d-carboxylethyl)-l-norvaline Dehydrogenase, domain 2"/>
    <property type="match status" value="1"/>
</dbReference>
<feature type="active site" evidence="3">
    <location>
        <position position="173"/>
    </location>
</feature>
<proteinExistence type="inferred from homology"/>
<dbReference type="OrthoDB" id="435038at2759"/>
<dbReference type="Gene3D" id="3.40.50.720">
    <property type="entry name" value="NAD(P)-binding Rossmann-like Domain"/>
    <property type="match status" value="1"/>
</dbReference>
<dbReference type="PANTHER" id="PTHR43580:SF8">
    <property type="entry name" value="6-PHOSPHOGLUCONATE DEHYDROGENASE NADP-BINDING DOMAIN-CONTAINING PROTEIN-RELATED"/>
    <property type="match status" value="1"/>
</dbReference>
<dbReference type="HOGENOM" id="CLU_035117_5_2_1"/>
<dbReference type="InterPro" id="IPR051265">
    <property type="entry name" value="HIBADH-related_NP60_sf"/>
</dbReference>
<accession>A0A0D0VUZ4</accession>
<evidence type="ECO:0000256" key="1">
    <source>
        <dbReference type="ARBA" id="ARBA00007598"/>
    </source>
</evidence>
<dbReference type="GO" id="GO:0050661">
    <property type="term" value="F:NADP binding"/>
    <property type="evidence" value="ECO:0007669"/>
    <property type="project" value="InterPro"/>
</dbReference>
<sequence>MSTRFGYIGLGNMGVPIVRNLAKYAAASSFPPISIWNRSSAKYALVKDAVPDAFYADNVEDVVKKSDIILSSLLDDKAAEDVFGKMFKATEGRSVIFVDQSSLKAVTSAKSVGATYIASPVFGRPPAAEASKLLIVLSGPANVRSEVKKHLIPAIGDRFVDVGEDVRLATALKSMGNMVLLGWIELLAEAFTLGDAVGLEPSVFNGLIQQLFPAPPLIAYSNLIAKGEFPSGSGFSVNGGLKDARNMMTLGADLGHPCPLPTIQRAHDNLERAKELGGSDQDWSALAVAVREQAGFSPYREGTNHGQSEKKI</sequence>
<organism evidence="5">
    <name type="scientific">Cryptococcus bacillisporus CA1280</name>
    <dbReference type="NCBI Taxonomy" id="1296109"/>
    <lineage>
        <taxon>Eukaryota</taxon>
        <taxon>Fungi</taxon>
        <taxon>Dikarya</taxon>
        <taxon>Basidiomycota</taxon>
        <taxon>Agaricomycotina</taxon>
        <taxon>Tremellomycetes</taxon>
        <taxon>Tremellales</taxon>
        <taxon>Cryptococcaceae</taxon>
        <taxon>Cryptococcus</taxon>
        <taxon>Cryptococcus gattii species complex</taxon>
    </lineage>
</organism>
<dbReference type="InterPro" id="IPR036291">
    <property type="entry name" value="NAD(P)-bd_dom_sf"/>
</dbReference>
<comment type="similarity">
    <text evidence="1">Belongs to the HIBADH-related family. NP60 subfamily.</text>
</comment>
<dbReference type="GO" id="GO:0016491">
    <property type="term" value="F:oxidoreductase activity"/>
    <property type="evidence" value="ECO:0007669"/>
    <property type="project" value="UniProtKB-KW"/>
</dbReference>
<dbReference type="InterPro" id="IPR006115">
    <property type="entry name" value="6PGDH_NADP-bd"/>
</dbReference>
<gene>
    <name evidence="5" type="ORF">I312_00245</name>
</gene>
<dbReference type="PIRSF" id="PIRSF000103">
    <property type="entry name" value="HIBADH"/>
    <property type="match status" value="1"/>
</dbReference>
<protein>
    <recommendedName>
        <fullName evidence="4">6-phosphogluconate dehydrogenase NADP-binding domain-containing protein</fullName>
    </recommendedName>
</protein>
<dbReference type="SUPFAM" id="SSF48179">
    <property type="entry name" value="6-phosphogluconate dehydrogenase C-terminal domain-like"/>
    <property type="match status" value="1"/>
</dbReference>
<dbReference type="PANTHER" id="PTHR43580">
    <property type="entry name" value="OXIDOREDUCTASE GLYR1-RELATED"/>
    <property type="match status" value="1"/>
</dbReference>
<dbReference type="AlphaFoldDB" id="A0A0D0VUZ4"/>